<dbReference type="GO" id="GO:0005543">
    <property type="term" value="F:phospholipid binding"/>
    <property type="evidence" value="ECO:0007669"/>
    <property type="project" value="TreeGrafter"/>
</dbReference>
<evidence type="ECO:0000256" key="4">
    <source>
        <dbReference type="ARBA" id="ARBA00020902"/>
    </source>
</evidence>
<comment type="caution">
    <text evidence="12">The sequence shown here is derived from an EMBL/GenBank/DDBJ whole genome shotgun (WGS) entry which is preliminary data.</text>
</comment>
<dbReference type="Proteomes" id="UP000032668">
    <property type="component" value="Unassembled WGS sequence"/>
</dbReference>
<protein>
    <recommendedName>
        <fullName evidence="4 11">Lipid-A-disaccharide synthase</fullName>
        <ecNumber evidence="3 11">2.4.1.182</ecNumber>
    </recommendedName>
</protein>
<dbReference type="GO" id="GO:0009245">
    <property type="term" value="P:lipid A biosynthetic process"/>
    <property type="evidence" value="ECO:0007669"/>
    <property type="project" value="UniProtKB-UniRule"/>
</dbReference>
<gene>
    <name evidence="12" type="ORF">Aam_112_032</name>
</gene>
<name>A0A0D6PJ69_9PROT</name>
<dbReference type="STRING" id="1120923.SAMN02746095_00642"/>
<dbReference type="PANTHER" id="PTHR30372">
    <property type="entry name" value="LIPID-A-DISACCHARIDE SYNTHASE"/>
    <property type="match status" value="1"/>
</dbReference>
<evidence type="ECO:0000256" key="3">
    <source>
        <dbReference type="ARBA" id="ARBA00012687"/>
    </source>
</evidence>
<evidence type="ECO:0000256" key="10">
    <source>
        <dbReference type="ARBA" id="ARBA00048975"/>
    </source>
</evidence>
<evidence type="ECO:0000256" key="1">
    <source>
        <dbReference type="ARBA" id="ARBA00002056"/>
    </source>
</evidence>
<evidence type="ECO:0000256" key="7">
    <source>
        <dbReference type="ARBA" id="ARBA00022676"/>
    </source>
</evidence>
<dbReference type="SUPFAM" id="SSF53756">
    <property type="entry name" value="UDP-Glycosyltransferase/glycogen phosphorylase"/>
    <property type="match status" value="1"/>
</dbReference>
<dbReference type="GO" id="GO:0008915">
    <property type="term" value="F:lipid-A-disaccharide synthase activity"/>
    <property type="evidence" value="ECO:0007669"/>
    <property type="project" value="UniProtKB-UniRule"/>
</dbReference>
<sequence length="378" mass="40832">MTKIFIIAGEASGDVLGFRLMQALRAKAPEISFSGIGGARMAEAGLTSLFPMQELALMGLAEILPKVLHLKQRLAQTIEAIRTEKPDILLTIDSPGFCLRVLRAIGSSGPKRVHYVAPQVWAWRQERVKHFPGLWDRLLCLLPFEPDFFAPHGLNPVFTGHPVLESGANKGDAARFRATHNLAPNAIPLVLMPGSRVTETKRLLPVFKETLARLQPQIPSLVPVVAAAAGIAEAVIAHTADWPMQPIIVRDVAERYDAFSAAHAGLTKSGTSTLELAMAGVPMAVTYKVNPISAFLGRRLIKVPYVAMINLLGGQALVPELLQEDCRSDRLSETLFDLLNDPPMANTQRAGFATALASLRAPEGMPSDAAAQAILELL</sequence>
<evidence type="ECO:0000256" key="6">
    <source>
        <dbReference type="ARBA" id="ARBA00022556"/>
    </source>
</evidence>
<evidence type="ECO:0000313" key="13">
    <source>
        <dbReference type="Proteomes" id="UP000032668"/>
    </source>
</evidence>
<proteinExistence type="inferred from homology"/>
<dbReference type="RefSeq" id="WP_048880093.1">
    <property type="nucleotide sequence ID" value="NZ_BANC01000110.1"/>
</dbReference>
<evidence type="ECO:0000256" key="5">
    <source>
        <dbReference type="ARBA" id="ARBA00022516"/>
    </source>
</evidence>
<keyword evidence="6" id="KW-0441">Lipid A biosynthesis</keyword>
<dbReference type="EC" id="2.4.1.182" evidence="3 11"/>
<organism evidence="12 13">
    <name type="scientific">Acidocella aminolytica 101 = DSM 11237</name>
    <dbReference type="NCBI Taxonomy" id="1120923"/>
    <lineage>
        <taxon>Bacteria</taxon>
        <taxon>Pseudomonadati</taxon>
        <taxon>Pseudomonadota</taxon>
        <taxon>Alphaproteobacteria</taxon>
        <taxon>Acetobacterales</taxon>
        <taxon>Acidocellaceae</taxon>
        <taxon>Acidocella</taxon>
    </lineage>
</organism>
<evidence type="ECO:0000256" key="2">
    <source>
        <dbReference type="ARBA" id="ARBA00007868"/>
    </source>
</evidence>
<comment type="catalytic activity">
    <reaction evidence="10">
        <text>a lipid X + a UDP-2-N,3-O-bis[(3R)-3-hydroxyacyl]-alpha-D-glucosamine = a lipid A disaccharide + UDP + H(+)</text>
        <dbReference type="Rhea" id="RHEA:67828"/>
        <dbReference type="ChEBI" id="CHEBI:15378"/>
        <dbReference type="ChEBI" id="CHEBI:58223"/>
        <dbReference type="ChEBI" id="CHEBI:137748"/>
        <dbReference type="ChEBI" id="CHEBI:176338"/>
        <dbReference type="ChEBI" id="CHEBI:176343"/>
        <dbReference type="EC" id="2.4.1.182"/>
    </reaction>
</comment>
<comment type="similarity">
    <text evidence="2">Belongs to the LpxB family.</text>
</comment>
<keyword evidence="8" id="KW-0808">Transferase</keyword>
<dbReference type="AlphaFoldDB" id="A0A0D6PJ69"/>
<evidence type="ECO:0000256" key="11">
    <source>
        <dbReference type="NCBIfam" id="TIGR00215"/>
    </source>
</evidence>
<keyword evidence="9" id="KW-0443">Lipid metabolism</keyword>
<dbReference type="EMBL" id="BANC01000110">
    <property type="protein sequence ID" value="GAN81712.1"/>
    <property type="molecule type" value="Genomic_DNA"/>
</dbReference>
<dbReference type="Pfam" id="PF02684">
    <property type="entry name" value="LpxB"/>
    <property type="match status" value="1"/>
</dbReference>
<keyword evidence="7" id="KW-0328">Glycosyltransferase</keyword>
<comment type="function">
    <text evidence="1">Condensation of UDP-2,3-diacylglucosamine and 2,3-diacylglucosamine-1-phosphate to form lipid A disaccharide, a precursor of lipid A, a phosphorylated glycolipid that anchors the lipopolysaccharide to the outer membrane of the cell.</text>
</comment>
<evidence type="ECO:0000313" key="12">
    <source>
        <dbReference type="EMBL" id="GAN81712.1"/>
    </source>
</evidence>
<keyword evidence="5" id="KW-0444">Lipid biosynthesis</keyword>
<dbReference type="InterPro" id="IPR003835">
    <property type="entry name" value="Glyco_trans_19"/>
</dbReference>
<keyword evidence="13" id="KW-1185">Reference proteome</keyword>
<dbReference type="OrthoDB" id="9801642at2"/>
<dbReference type="NCBIfam" id="TIGR00215">
    <property type="entry name" value="lpxB"/>
    <property type="match status" value="1"/>
</dbReference>
<evidence type="ECO:0000256" key="9">
    <source>
        <dbReference type="ARBA" id="ARBA00023098"/>
    </source>
</evidence>
<accession>A0A0D6PJ69</accession>
<evidence type="ECO:0000256" key="8">
    <source>
        <dbReference type="ARBA" id="ARBA00022679"/>
    </source>
</evidence>
<dbReference type="PANTHER" id="PTHR30372:SF4">
    <property type="entry name" value="LIPID-A-DISACCHARIDE SYNTHASE, MITOCHONDRIAL-RELATED"/>
    <property type="match status" value="1"/>
</dbReference>
<dbReference type="GO" id="GO:0016020">
    <property type="term" value="C:membrane"/>
    <property type="evidence" value="ECO:0007669"/>
    <property type="project" value="GOC"/>
</dbReference>
<reference evidence="12 13" key="1">
    <citation type="submission" date="2012-11" db="EMBL/GenBank/DDBJ databases">
        <title>Whole genome sequence of Acidocella aminolytica 101 = DSM 11237.</title>
        <authorList>
            <person name="Azuma Y."/>
            <person name="Higashiura N."/>
            <person name="Hirakawa H."/>
            <person name="Matsushita K."/>
        </authorList>
    </citation>
    <scope>NUCLEOTIDE SEQUENCE [LARGE SCALE GENOMIC DNA]</scope>
    <source>
        <strain evidence="13">101 / DSM 11237</strain>
    </source>
</reference>